<evidence type="ECO:0000313" key="2">
    <source>
        <dbReference type="EMBL" id="AHW98264.1"/>
    </source>
</evidence>
<name>X5GF14_9VIRU</name>
<feature type="compositionally biased region" description="Basic and acidic residues" evidence="1">
    <location>
        <begin position="10"/>
        <end position="19"/>
    </location>
</feature>
<dbReference type="EMBL" id="KJ566546">
    <property type="protein sequence ID" value="AHW98264.1"/>
    <property type="molecule type" value="Genomic_DNA"/>
</dbReference>
<proteinExistence type="predicted"/>
<accession>X5GF14</accession>
<reference evidence="2" key="1">
    <citation type="journal article" date="2014" name="J. Virol.">
        <title>Brown planthopper nudivirus DNA integrated in its host genome.</title>
        <authorList>
            <person name="Cheng R.L."/>
            <person name="Xi Y."/>
            <person name="Lou Y.H."/>
            <person name="Wang Z."/>
            <person name="Xu J.Y."/>
            <person name="Xu H.J."/>
            <person name="Zhang C.X."/>
        </authorList>
    </citation>
    <scope>NUCLEOTIDE SEQUENCE</scope>
    <source>
        <strain evidence="2">Hangzhou</strain>
    </source>
</reference>
<reference evidence="2" key="2">
    <citation type="submission" date="2014-03" db="EMBL/GenBank/DDBJ databases">
        <authorList>
            <person name="Cheng R."/>
            <person name="Zhang C.-X."/>
        </authorList>
    </citation>
    <scope>NUCLEOTIDE SEQUENCE</scope>
    <source>
        <strain evidence="2">Hangzhou</strain>
    </source>
</reference>
<sequence>MPKSPTAAIAKDDIADDKNNTSGDDEEEEAGEVKDSLLLEGGGGGEESEALVATQKLNQELVVQPTTSAIKRKITNISAQESISLLTFIQILIDISKNSEFLDDGKLQLPNIAEIVDEYVQNGNNNNCKQSKMAADDNTNQKTPNINTVNKHKRRYTYFMIILNLTNWFDEKNHILLFQREYLKYFLATYKRLVSIDDFINTNCIIRPSKKQKLHTPLTNGAILIEYQKSPELFASNLSRCNQDDVSALKLIIQTNIELQLSMYQVIHNMPELPLTYTVENTDCIRENYVRVPINNAKRAIYIVSKRIIIAYDHVNNQFQMPQPCVERDINLLKLSKMPYKMLVLDVLMLSNKMKIIDILGDPQLPNNYTERLIIAQKLFPTLKVVQPVYGTHTLDSSFLQKPNTTYGPVYVYYKPYQTVGVVGICNKQALIVYKNDEESFVYKTKAPLSGPSTFMLCTANQVKLGDNKIDDSAPLQSERTTIQYQNKVFNILDLPRNDIHLFSHIISIELRDNNKLGCVSKNDIALVSEYRSPTSKDITTSIGTPDFKDAESIKLLVQKIMKMPNADLFARNLINEYKQNKCNIELNY</sequence>
<feature type="region of interest" description="Disordered" evidence="1">
    <location>
        <begin position="1"/>
        <end position="33"/>
    </location>
</feature>
<evidence type="ECO:0000256" key="1">
    <source>
        <dbReference type="SAM" id="MobiDB-lite"/>
    </source>
</evidence>
<protein>
    <submittedName>
        <fullName evidence="2">GrBNV_gp37-like protein</fullName>
    </submittedName>
</protein>
<organism evidence="2">
    <name type="scientific">Nilaparvata lugens endogenous nudivirus</name>
    <dbReference type="NCBI Taxonomy" id="1487700"/>
    <lineage>
        <taxon>Viruses</taxon>
        <taxon>Viruses incertae sedis</taxon>
        <taxon>Naldaviricetes</taxon>
        <taxon>Lefavirales</taxon>
        <taxon>Nudiviridae</taxon>
    </lineage>
</organism>